<reference evidence="2" key="1">
    <citation type="submission" date="2022-06" db="EMBL/GenBank/DDBJ databases">
        <title>Complete Genome Sequence of Arcanobacterium pinnipediorum strain DSM 28752 isolated from a harbour seal.</title>
        <authorList>
            <person name="Borowiak M."/>
            <person name="Kreitlow A."/>
            <person name="Alssahen M."/>
            <person name="Malorny B."/>
            <person name="Laemmler C."/>
            <person name="Prenger-Berninghoff E."/>
            <person name="Siebert U."/>
            <person name="Ploetz M."/>
            <person name="Abdulmawjood A."/>
        </authorList>
    </citation>
    <scope>NUCLEOTIDE SEQUENCE</scope>
    <source>
        <strain evidence="2">DSM 28752</strain>
    </source>
</reference>
<dbReference type="EMBL" id="CP099547">
    <property type="protein sequence ID" value="USR78952.1"/>
    <property type="molecule type" value="Genomic_DNA"/>
</dbReference>
<evidence type="ECO:0000256" key="1">
    <source>
        <dbReference type="SAM" id="Phobius"/>
    </source>
</evidence>
<dbReference type="RefSeq" id="WP_252672808.1">
    <property type="nucleotide sequence ID" value="NZ_CP099547.1"/>
</dbReference>
<gene>
    <name evidence="2" type="ORF">NG665_06050</name>
</gene>
<evidence type="ECO:0000313" key="2">
    <source>
        <dbReference type="EMBL" id="USR78952.1"/>
    </source>
</evidence>
<keyword evidence="1" id="KW-1133">Transmembrane helix</keyword>
<evidence type="ECO:0000313" key="3">
    <source>
        <dbReference type="Proteomes" id="UP001056109"/>
    </source>
</evidence>
<organism evidence="2 3">
    <name type="scientific">Arcanobacterium pinnipediorum</name>
    <dbReference type="NCBI Taxonomy" id="1503041"/>
    <lineage>
        <taxon>Bacteria</taxon>
        <taxon>Bacillati</taxon>
        <taxon>Actinomycetota</taxon>
        <taxon>Actinomycetes</taxon>
        <taxon>Actinomycetales</taxon>
        <taxon>Actinomycetaceae</taxon>
        <taxon>Arcanobacterium</taxon>
    </lineage>
</organism>
<protein>
    <recommendedName>
        <fullName evidence="4">Flp pilus-assembly TadG-like N-terminal domain-containing protein</fullName>
    </recommendedName>
</protein>
<name>A0ABY5AFY1_9ACTO</name>
<keyword evidence="1" id="KW-0472">Membrane</keyword>
<accession>A0ABY5AFY1</accession>
<keyword evidence="3" id="KW-1185">Reference proteome</keyword>
<dbReference type="Proteomes" id="UP001056109">
    <property type="component" value="Chromosome"/>
</dbReference>
<proteinExistence type="predicted"/>
<sequence length="143" mass="15859">MNSANRHTEEGNLLILGLGIWIFLISLILVVGAAVNIHNLRKDLLADTDAHALRIAQYISDSHYYLSGEVGYDHSHLAEYVAAHSQMFTQGDRVVDIGLLEDNTVSIQLCRDVDVVLGPQFLNLHKTIEMCATSSARLEFVAR</sequence>
<keyword evidence="1" id="KW-0812">Transmembrane</keyword>
<feature type="transmembrane region" description="Helical" evidence="1">
    <location>
        <begin position="12"/>
        <end position="35"/>
    </location>
</feature>
<evidence type="ECO:0008006" key="4">
    <source>
        <dbReference type="Google" id="ProtNLM"/>
    </source>
</evidence>